<dbReference type="Proteomes" id="UP000257501">
    <property type="component" value="Segment"/>
</dbReference>
<dbReference type="EMBL" id="MH512890">
    <property type="protein sequence ID" value="AXF41216.1"/>
    <property type="molecule type" value="Genomic_DNA"/>
</dbReference>
<dbReference type="GeneID" id="54997195"/>
<proteinExistence type="predicted"/>
<evidence type="ECO:0000313" key="2">
    <source>
        <dbReference type="Proteomes" id="UP000257501"/>
    </source>
</evidence>
<gene>
    <name evidence="1" type="primary">ORF_80</name>
    <name evidence="1" type="ORF">S-TIM4_ORF_80</name>
</gene>
<keyword evidence="2" id="KW-1185">Reference proteome</keyword>
<dbReference type="KEGG" id="vg:54997195"/>
<reference evidence="1 2" key="1">
    <citation type="journal article" date="2011" name="Nature">
        <title>Genomic island variability facilitates Prochlorococcus-virus coexistence.</title>
        <authorList>
            <person name="Avrani S."/>
            <person name="Wurtzel O."/>
            <person name="Sharon I."/>
            <person name="Sorek R."/>
            <person name="Lindell D."/>
        </authorList>
    </citation>
    <scope>NUCLEOTIDE SEQUENCE [LARGE SCALE GENOMIC DNA]</scope>
</reference>
<organism evidence="1 2">
    <name type="scientific">Cyanophage S-TIM4</name>
    <dbReference type="NCBI Taxonomy" id="1048189"/>
    <lineage>
        <taxon>Viruses</taxon>
        <taxon>Duplodnaviria</taxon>
        <taxon>Heunggongvirae</taxon>
        <taxon>Uroviricota</taxon>
        <taxon>Caudoviricetes</taxon>
        <taxon>Pantevenvirales</taxon>
        <taxon>Kyanoviridae</taxon>
        <taxon>Thaumasvirus</taxon>
        <taxon>Thaumasvirus stim4</taxon>
    </lineage>
</organism>
<sequence length="52" mass="6139">MNNTYQFTDAQMRVINVMLTYFDELGINPKYKTDFESLYDYIQTGGELFLGE</sequence>
<dbReference type="RefSeq" id="YP_009806337.1">
    <property type="nucleotide sequence ID" value="NC_048015.1"/>
</dbReference>
<protein>
    <submittedName>
        <fullName evidence="1">Uncharacterized protein</fullName>
    </submittedName>
</protein>
<evidence type="ECO:0000313" key="1">
    <source>
        <dbReference type="EMBL" id="AXF41216.1"/>
    </source>
</evidence>
<name>A0A345AWD3_9CAUD</name>
<accession>A0A345AWD3</accession>